<dbReference type="EMBL" id="VDCV01000015">
    <property type="protein sequence ID" value="KAB5524493.1"/>
    <property type="molecule type" value="Genomic_DNA"/>
</dbReference>
<dbReference type="Proteomes" id="UP000326939">
    <property type="component" value="Chromosome 15"/>
</dbReference>
<evidence type="ECO:0000313" key="1">
    <source>
        <dbReference type="EMBL" id="KAB5524493.1"/>
    </source>
</evidence>
<keyword evidence="2" id="KW-1185">Reference proteome</keyword>
<dbReference type="AlphaFoldDB" id="A0A5N5K3T8"/>
<accession>A0A5N5K3T8</accession>
<sequence length="307" mass="35617">MCDMLRLAMSSLQVLDLSENIITGTQPTCFNSLPLVQKPPFHSAPAFPDKPLGEYNLSYAFYTICSKLHQTQNIVLLYKKEIYELVKKRSEDVEDTNEVCSIRAVTFALQYVQKWQDNNFLCLVTICHCCLLTLDVPSNILSGVQYRMPDAYDQEGGVNQEKRFSVALQRYRDGSAGYKMNPFAEQEAWEDHQIQKATLEYGSKTRKQLSDDYQFVFEDQIEFIKATVVEGDKFDDELATESLDESNAKSALEKLQSTRKHVIYCYVVNYHLCFLFFQEDRKTLPIYPYRDELLKAINEHQVFPCYI</sequence>
<organism evidence="1 2">
    <name type="scientific">Salix brachista</name>
    <dbReference type="NCBI Taxonomy" id="2182728"/>
    <lineage>
        <taxon>Eukaryota</taxon>
        <taxon>Viridiplantae</taxon>
        <taxon>Streptophyta</taxon>
        <taxon>Embryophyta</taxon>
        <taxon>Tracheophyta</taxon>
        <taxon>Spermatophyta</taxon>
        <taxon>Magnoliopsida</taxon>
        <taxon>eudicotyledons</taxon>
        <taxon>Gunneridae</taxon>
        <taxon>Pentapetalae</taxon>
        <taxon>rosids</taxon>
        <taxon>fabids</taxon>
        <taxon>Malpighiales</taxon>
        <taxon>Salicaceae</taxon>
        <taxon>Saliceae</taxon>
        <taxon>Salix</taxon>
    </lineage>
</organism>
<name>A0A5N5K3T8_9ROSI</name>
<reference evidence="2" key="1">
    <citation type="journal article" date="2019" name="Gigascience">
        <title>De novo genome assembly of the endangered Acer yangbiense, a plant species with extremely small populations endemic to Yunnan Province, China.</title>
        <authorList>
            <person name="Yang J."/>
            <person name="Wariss H.M."/>
            <person name="Tao L."/>
            <person name="Zhang R."/>
            <person name="Yun Q."/>
            <person name="Hollingsworth P."/>
            <person name="Dao Z."/>
            <person name="Luo G."/>
            <person name="Guo H."/>
            <person name="Ma Y."/>
            <person name="Sun W."/>
        </authorList>
    </citation>
    <scope>NUCLEOTIDE SEQUENCE [LARGE SCALE GENOMIC DNA]</scope>
    <source>
        <strain evidence="2">cv. br00</strain>
    </source>
</reference>
<gene>
    <name evidence="1" type="ORF">DKX38_022242</name>
</gene>
<evidence type="ECO:0000313" key="2">
    <source>
        <dbReference type="Proteomes" id="UP000326939"/>
    </source>
</evidence>
<protein>
    <submittedName>
        <fullName evidence="1">Uncharacterized protein</fullName>
    </submittedName>
</protein>
<comment type="caution">
    <text evidence="1">The sequence shown here is derived from an EMBL/GenBank/DDBJ whole genome shotgun (WGS) entry which is preliminary data.</text>
</comment>
<proteinExistence type="predicted"/>